<evidence type="ECO:0000256" key="3">
    <source>
        <dbReference type="ARBA" id="ARBA00022989"/>
    </source>
</evidence>
<evidence type="ECO:0000256" key="5">
    <source>
        <dbReference type="SAM" id="MobiDB-lite"/>
    </source>
</evidence>
<evidence type="ECO:0000256" key="4">
    <source>
        <dbReference type="ARBA" id="ARBA00023136"/>
    </source>
</evidence>
<sequence>MLVDRATFERESSETWVLQAISHRLTLTRLHSTTPSHSQHGCYRLQVSISALLVSSRCTAVSASSPATNVLFAKYSSSTTMSPQVTPLTNAAQAKKKPEELKQTCCKCCSAPKCCAKLGLTRLLCCVKPSNAAAAAAPQESCWRRLFCCGGKKEKGGKDMKSKKSKDGCCKGALRAIFCCGCCKKKKKSSHSESKCCMKCKSCMRTCTAKCKSGLMSCWRAICCLNRGCCQKIRDKCCCTAAGCCLPGGCCGRALMPGETRPDPKRQSTKSQHVSRKRDQDLPKLDISLVEQPPSMMRGAIPVLPMPLAWLCLFLNIFIPGSGTFFSGVFCLCFGKARFSVKDNRNTRLGCFCVNLLVSLSQAFTIVFCFVGWGWSIWWGVMMVRFARKHKRIQQAENQAATSSQPNAVDPEAGVVRH</sequence>
<evidence type="ECO:0008006" key="9">
    <source>
        <dbReference type="Google" id="ProtNLM"/>
    </source>
</evidence>
<name>A0A482XLG4_LAOST</name>
<evidence type="ECO:0000313" key="7">
    <source>
        <dbReference type="EMBL" id="RZF46091.1"/>
    </source>
</evidence>
<dbReference type="PANTHER" id="PTHR21676:SF6">
    <property type="entry name" value="PROTEIN STUM"/>
    <property type="match status" value="1"/>
</dbReference>
<evidence type="ECO:0000256" key="6">
    <source>
        <dbReference type="SAM" id="Phobius"/>
    </source>
</evidence>
<dbReference type="GO" id="GO:0019230">
    <property type="term" value="P:proprioception"/>
    <property type="evidence" value="ECO:0007669"/>
    <property type="project" value="TreeGrafter"/>
</dbReference>
<dbReference type="Proteomes" id="UP000291343">
    <property type="component" value="Unassembled WGS sequence"/>
</dbReference>
<dbReference type="InParanoid" id="A0A482XLG4"/>
<dbReference type="GO" id="GO:0050954">
    <property type="term" value="P:sensory perception of mechanical stimulus"/>
    <property type="evidence" value="ECO:0007669"/>
    <property type="project" value="TreeGrafter"/>
</dbReference>
<keyword evidence="2 6" id="KW-0812">Transmembrane</keyword>
<accession>A0A482XLG4</accession>
<keyword evidence="4 6" id="KW-0472">Membrane</keyword>
<feature type="compositionally biased region" description="Polar residues" evidence="5">
    <location>
        <begin position="397"/>
        <end position="407"/>
    </location>
</feature>
<dbReference type="AlphaFoldDB" id="A0A482XLG4"/>
<evidence type="ECO:0000313" key="8">
    <source>
        <dbReference type="Proteomes" id="UP000291343"/>
    </source>
</evidence>
<feature type="region of interest" description="Disordered" evidence="5">
    <location>
        <begin position="397"/>
        <end position="418"/>
    </location>
</feature>
<protein>
    <recommendedName>
        <fullName evidence="9">Protein stum</fullName>
    </recommendedName>
</protein>
<feature type="transmembrane region" description="Helical" evidence="6">
    <location>
        <begin position="308"/>
        <end position="337"/>
    </location>
</feature>
<dbReference type="EMBL" id="QKKF02007188">
    <property type="protein sequence ID" value="RZF46091.1"/>
    <property type="molecule type" value="Genomic_DNA"/>
</dbReference>
<gene>
    <name evidence="7" type="ORF">LSTR_LSTR004804</name>
</gene>
<dbReference type="GO" id="GO:0016020">
    <property type="term" value="C:membrane"/>
    <property type="evidence" value="ECO:0007669"/>
    <property type="project" value="UniProtKB-SubCell"/>
</dbReference>
<comment type="caution">
    <text evidence="7">The sequence shown here is derived from an EMBL/GenBank/DDBJ whole genome shotgun (WGS) entry which is preliminary data.</text>
</comment>
<dbReference type="OrthoDB" id="361532at2759"/>
<keyword evidence="8" id="KW-1185">Reference proteome</keyword>
<reference evidence="7 8" key="1">
    <citation type="journal article" date="2017" name="Gigascience">
        <title>Genome sequence of the small brown planthopper, Laodelphax striatellus.</title>
        <authorList>
            <person name="Zhu J."/>
            <person name="Jiang F."/>
            <person name="Wang X."/>
            <person name="Yang P."/>
            <person name="Bao Y."/>
            <person name="Zhao W."/>
            <person name="Wang W."/>
            <person name="Lu H."/>
            <person name="Wang Q."/>
            <person name="Cui N."/>
            <person name="Li J."/>
            <person name="Chen X."/>
            <person name="Luo L."/>
            <person name="Yu J."/>
            <person name="Kang L."/>
            <person name="Cui F."/>
        </authorList>
    </citation>
    <scope>NUCLEOTIDE SEQUENCE [LARGE SCALE GENOMIC DNA]</scope>
    <source>
        <strain evidence="7">Lst14</strain>
    </source>
</reference>
<organism evidence="7 8">
    <name type="scientific">Laodelphax striatellus</name>
    <name type="common">Small brown planthopper</name>
    <name type="synonym">Delphax striatella</name>
    <dbReference type="NCBI Taxonomy" id="195883"/>
    <lineage>
        <taxon>Eukaryota</taxon>
        <taxon>Metazoa</taxon>
        <taxon>Ecdysozoa</taxon>
        <taxon>Arthropoda</taxon>
        <taxon>Hexapoda</taxon>
        <taxon>Insecta</taxon>
        <taxon>Pterygota</taxon>
        <taxon>Neoptera</taxon>
        <taxon>Paraneoptera</taxon>
        <taxon>Hemiptera</taxon>
        <taxon>Auchenorrhyncha</taxon>
        <taxon>Fulgoroidea</taxon>
        <taxon>Delphacidae</taxon>
        <taxon>Criomorphinae</taxon>
        <taxon>Laodelphax</taxon>
    </lineage>
</organism>
<evidence type="ECO:0000256" key="2">
    <source>
        <dbReference type="ARBA" id="ARBA00022692"/>
    </source>
</evidence>
<dbReference type="GO" id="GO:0042330">
    <property type="term" value="P:taxis"/>
    <property type="evidence" value="ECO:0007669"/>
    <property type="project" value="TreeGrafter"/>
</dbReference>
<dbReference type="PANTHER" id="PTHR21676">
    <property type="entry name" value="PROTEIN STUM"/>
    <property type="match status" value="1"/>
</dbReference>
<dbReference type="InterPro" id="IPR026673">
    <property type="entry name" value="SPEC3/Stum"/>
</dbReference>
<proteinExistence type="predicted"/>
<dbReference type="GO" id="GO:0071683">
    <property type="term" value="C:sensory dendrite"/>
    <property type="evidence" value="ECO:0007669"/>
    <property type="project" value="TreeGrafter"/>
</dbReference>
<feature type="region of interest" description="Disordered" evidence="5">
    <location>
        <begin position="260"/>
        <end position="279"/>
    </location>
</feature>
<dbReference type="Pfam" id="PF15795">
    <property type="entry name" value="Spec3"/>
    <property type="match status" value="1"/>
</dbReference>
<feature type="transmembrane region" description="Helical" evidence="6">
    <location>
        <begin position="349"/>
        <end position="375"/>
    </location>
</feature>
<keyword evidence="3 6" id="KW-1133">Transmembrane helix</keyword>
<evidence type="ECO:0000256" key="1">
    <source>
        <dbReference type="ARBA" id="ARBA00004141"/>
    </source>
</evidence>
<comment type="subcellular location">
    <subcellularLocation>
        <location evidence="1">Membrane</location>
        <topology evidence="1">Multi-pass membrane protein</topology>
    </subcellularLocation>
</comment>